<protein>
    <submittedName>
        <fullName evidence="2">Uncharacterized protein</fullName>
    </submittedName>
</protein>
<dbReference type="RefSeq" id="WP_338549801.1">
    <property type="nucleotide sequence ID" value="NZ_CP146069.1"/>
</dbReference>
<reference evidence="2 3" key="1">
    <citation type="submission" date="2023-10" db="EMBL/GenBank/DDBJ databases">
        <title>Roseovarius strain S88 nov., isolated from a marine algae.</title>
        <authorList>
            <person name="Lee M.W."/>
            <person name="Lee J.K."/>
            <person name="Kim J.M."/>
            <person name="Choi D.G."/>
            <person name="Baek J.H."/>
            <person name="Bayburt H."/>
            <person name="Jung J.J."/>
            <person name="Han D.M."/>
            <person name="Jeon C.O."/>
        </authorList>
    </citation>
    <scope>NUCLEOTIDE SEQUENCE [LARGE SCALE GENOMIC DNA]</scope>
    <source>
        <strain evidence="2 3">S88</strain>
    </source>
</reference>
<dbReference type="EMBL" id="CP146069">
    <property type="protein sequence ID" value="WWR46959.1"/>
    <property type="molecule type" value="Genomic_DNA"/>
</dbReference>
<evidence type="ECO:0000313" key="2">
    <source>
        <dbReference type="EMBL" id="WWR46959.1"/>
    </source>
</evidence>
<name>A0ABZ2HFZ8_9RHOB</name>
<evidence type="ECO:0000313" key="3">
    <source>
        <dbReference type="Proteomes" id="UP001364156"/>
    </source>
</evidence>
<dbReference type="Proteomes" id="UP001364156">
    <property type="component" value="Chromosome"/>
</dbReference>
<keyword evidence="3" id="KW-1185">Reference proteome</keyword>
<evidence type="ECO:0000256" key="1">
    <source>
        <dbReference type="SAM" id="SignalP"/>
    </source>
</evidence>
<organism evidence="2 3">
    <name type="scientific">Roseovarius phycicola</name>
    <dbReference type="NCBI Taxonomy" id="3080976"/>
    <lineage>
        <taxon>Bacteria</taxon>
        <taxon>Pseudomonadati</taxon>
        <taxon>Pseudomonadota</taxon>
        <taxon>Alphaproteobacteria</taxon>
        <taxon>Rhodobacterales</taxon>
        <taxon>Roseobacteraceae</taxon>
        <taxon>Roseovarius</taxon>
    </lineage>
</organism>
<sequence>MSQMKAVGRASARHATLAFLGAAFIVAASSAQAGEWNKIASKAIAACTDAAPEDFDANLASAGFEYLTDAHVDRVGAQLTYAERLTTYAQTGEAPNPALHANAVEIFTGIIAAMVEDADDGQQIYVFPEDDTFFVITSVVEPEHCGFTHIASLDHGPLRAGEFDDVAGIKDPDQSFEQEFLTDAISTPNGQDEPFIFFRQLRPKDGAKAALGDDAIVSQWGIRP</sequence>
<gene>
    <name evidence="2" type="ORF">RZ517_01865</name>
</gene>
<accession>A0ABZ2HFZ8</accession>
<feature type="signal peptide" evidence="1">
    <location>
        <begin position="1"/>
        <end position="33"/>
    </location>
</feature>
<keyword evidence="1" id="KW-0732">Signal</keyword>
<feature type="chain" id="PRO_5047196395" evidence="1">
    <location>
        <begin position="34"/>
        <end position="224"/>
    </location>
</feature>
<proteinExistence type="predicted"/>